<feature type="region of interest" description="Disordered" evidence="1">
    <location>
        <begin position="519"/>
        <end position="546"/>
    </location>
</feature>
<feature type="compositionally biased region" description="Basic and acidic residues" evidence="1">
    <location>
        <begin position="537"/>
        <end position="546"/>
    </location>
</feature>
<evidence type="ECO:0000256" key="1">
    <source>
        <dbReference type="SAM" id="MobiDB-lite"/>
    </source>
</evidence>
<comment type="caution">
    <text evidence="2">The sequence shown here is derived from an EMBL/GenBank/DDBJ whole genome shotgun (WGS) entry which is preliminary data.</text>
</comment>
<dbReference type="OrthoDB" id="9770450at2"/>
<dbReference type="EMBL" id="JACIDO010000013">
    <property type="protein sequence ID" value="MBB3937924.1"/>
    <property type="molecule type" value="Genomic_DNA"/>
</dbReference>
<protein>
    <submittedName>
        <fullName evidence="2">Lambda family phage portal protein</fullName>
    </submittedName>
</protein>
<dbReference type="GO" id="GO:0019068">
    <property type="term" value="P:virion assembly"/>
    <property type="evidence" value="ECO:0007669"/>
    <property type="project" value="InterPro"/>
</dbReference>
<proteinExistence type="predicted"/>
<keyword evidence="3" id="KW-1185">Reference proteome</keyword>
<gene>
    <name evidence="2" type="ORF">GGR05_004093</name>
</gene>
<sequence length="546" mass="60143">MGETKPRVRVSAGRSVDTAPTARPANATRAVQRYLRPDSARILSMRQAVTRDAHLDVREAAGRASALALDFLHNSGWLAGAADQIIADTIGTELKLNARPDLTRLGYTEKQRAAWCRLVEAEWRRWAWTPSECDLAGKMTIADMLDAVIRHYLVYGEAFGVFDFLEPEDRRTYGVRTGTKVSLVAPHRLPRTSSEFEGIDQGIRHDSRGRVRAYRFRKRARGIENDTDILARDVIHVMDRSDNPGSPRGISVLAPILKVLAQSDQLADATLATALLQTIFAATIKSPEPSDQAFDAIRKLAEDDELDGLEGLGDLAQDLVDVWGARIGALKDKGISITSQSQINHLGPGEVFEMHTAATPGSQYLPFSKDLKREMARRLGVTVESFTGDHTGATYSSVRMGIASIWPIVLRRRERIAAPFAQAIYEFWLEESIAEGRIPFRGGYGAFLANRDRVVWAEWQGPAQPTADDAKSAMAARLRLELGLSSLADEAGLLGRDWEETAIQIGREIQLLTEHNIPLPFGRSTGGGGPNGMSAEGSREPRREEE</sequence>
<name>A0A7W6BTV2_9HYPH</name>
<evidence type="ECO:0000313" key="2">
    <source>
        <dbReference type="EMBL" id="MBB3937924.1"/>
    </source>
</evidence>
<reference evidence="2 3" key="1">
    <citation type="submission" date="2020-08" db="EMBL/GenBank/DDBJ databases">
        <title>Genomic Encyclopedia of Type Strains, Phase IV (KMG-IV): sequencing the most valuable type-strain genomes for metagenomic binning, comparative biology and taxonomic classification.</title>
        <authorList>
            <person name="Goeker M."/>
        </authorList>
    </citation>
    <scope>NUCLEOTIDE SEQUENCE [LARGE SCALE GENOMIC DNA]</scope>
    <source>
        <strain evidence="2 3">DSM 25024</strain>
    </source>
</reference>
<accession>A0A7W6BTV2</accession>
<dbReference type="AlphaFoldDB" id="A0A7W6BTV2"/>
<dbReference type="Proteomes" id="UP000531216">
    <property type="component" value="Unassembled WGS sequence"/>
</dbReference>
<dbReference type="GO" id="GO:0005198">
    <property type="term" value="F:structural molecule activity"/>
    <property type="evidence" value="ECO:0007669"/>
    <property type="project" value="InterPro"/>
</dbReference>
<evidence type="ECO:0000313" key="3">
    <source>
        <dbReference type="Proteomes" id="UP000531216"/>
    </source>
</evidence>
<organism evidence="2 3">
    <name type="scientific">Aureimonas phyllosphaerae</name>
    <dbReference type="NCBI Taxonomy" id="1166078"/>
    <lineage>
        <taxon>Bacteria</taxon>
        <taxon>Pseudomonadati</taxon>
        <taxon>Pseudomonadota</taxon>
        <taxon>Alphaproteobacteria</taxon>
        <taxon>Hyphomicrobiales</taxon>
        <taxon>Aurantimonadaceae</taxon>
        <taxon>Aureimonas</taxon>
    </lineage>
</organism>
<dbReference type="Pfam" id="PF05136">
    <property type="entry name" value="Phage_portal_2"/>
    <property type="match status" value="1"/>
</dbReference>
<feature type="region of interest" description="Disordered" evidence="1">
    <location>
        <begin position="1"/>
        <end position="25"/>
    </location>
</feature>
<dbReference type="RefSeq" id="WP_090966172.1">
    <property type="nucleotide sequence ID" value="NZ_FOOA01000025.1"/>
</dbReference>
<dbReference type="InterPro" id="IPR006429">
    <property type="entry name" value="Phage_lambda_portal"/>
</dbReference>